<keyword evidence="2" id="KW-1185">Reference proteome</keyword>
<protein>
    <submittedName>
        <fullName evidence="1">Uncharacterized protein</fullName>
    </submittedName>
</protein>
<gene>
    <name evidence="1" type="ORF">BEMITA_LOCUS12601</name>
</gene>
<dbReference type="Proteomes" id="UP001152759">
    <property type="component" value="Chromosome 8"/>
</dbReference>
<dbReference type="EMBL" id="OU963869">
    <property type="protein sequence ID" value="CAH0394282.1"/>
    <property type="molecule type" value="Genomic_DNA"/>
</dbReference>
<proteinExistence type="predicted"/>
<dbReference type="AlphaFoldDB" id="A0A9P0AM46"/>
<organism evidence="1 2">
    <name type="scientific">Bemisia tabaci</name>
    <name type="common">Sweetpotato whitefly</name>
    <name type="synonym">Aleurodes tabaci</name>
    <dbReference type="NCBI Taxonomy" id="7038"/>
    <lineage>
        <taxon>Eukaryota</taxon>
        <taxon>Metazoa</taxon>
        <taxon>Ecdysozoa</taxon>
        <taxon>Arthropoda</taxon>
        <taxon>Hexapoda</taxon>
        <taxon>Insecta</taxon>
        <taxon>Pterygota</taxon>
        <taxon>Neoptera</taxon>
        <taxon>Paraneoptera</taxon>
        <taxon>Hemiptera</taxon>
        <taxon>Sternorrhyncha</taxon>
        <taxon>Aleyrodoidea</taxon>
        <taxon>Aleyrodidae</taxon>
        <taxon>Aleyrodinae</taxon>
        <taxon>Bemisia</taxon>
    </lineage>
</organism>
<name>A0A9P0AM46_BEMTA</name>
<accession>A0A9P0AM46</accession>
<reference evidence="1" key="1">
    <citation type="submission" date="2021-12" db="EMBL/GenBank/DDBJ databases">
        <authorList>
            <person name="King R."/>
        </authorList>
    </citation>
    <scope>NUCLEOTIDE SEQUENCE</scope>
</reference>
<evidence type="ECO:0000313" key="2">
    <source>
        <dbReference type="Proteomes" id="UP001152759"/>
    </source>
</evidence>
<sequence>MEAFNKVPVKPVYEQIRATELEVGRRYPLEKLEKTCTRYGNALLAFIFIDGEPKKIFLPKIYADNLPDQAINDVNENGNFDLVLAEHVFPSFRFEILPKVPAQVVPPHPPYQK</sequence>
<evidence type="ECO:0000313" key="1">
    <source>
        <dbReference type="EMBL" id="CAH0394282.1"/>
    </source>
</evidence>